<feature type="region of interest" description="Disordered" evidence="1">
    <location>
        <begin position="963"/>
        <end position="993"/>
    </location>
</feature>
<feature type="transmembrane region" description="Helical" evidence="2">
    <location>
        <begin position="909"/>
        <end position="930"/>
    </location>
</feature>
<feature type="transmembrane region" description="Helical" evidence="2">
    <location>
        <begin position="667"/>
        <end position="688"/>
    </location>
</feature>
<organism evidence="4 5">
    <name type="scientific">Trypanosoma cruzi</name>
    <dbReference type="NCBI Taxonomy" id="5693"/>
    <lineage>
        <taxon>Eukaryota</taxon>
        <taxon>Discoba</taxon>
        <taxon>Euglenozoa</taxon>
        <taxon>Kinetoplastea</taxon>
        <taxon>Metakinetoplastina</taxon>
        <taxon>Trypanosomatida</taxon>
        <taxon>Trypanosomatidae</taxon>
        <taxon>Trypanosoma</taxon>
        <taxon>Schizotrypanum</taxon>
    </lineage>
</organism>
<feature type="chain" id="PRO_5015971940" description="Transmembrane protein" evidence="3">
    <location>
        <begin position="23"/>
        <end position="1095"/>
    </location>
</feature>
<dbReference type="VEuPathDB" id="TriTrypDB:Tc_MARK_9995"/>
<dbReference type="Proteomes" id="UP000246121">
    <property type="component" value="Unassembled WGS sequence"/>
</dbReference>
<feature type="compositionally biased region" description="Polar residues" evidence="1">
    <location>
        <begin position="120"/>
        <end position="129"/>
    </location>
</feature>
<feature type="transmembrane region" description="Helical" evidence="2">
    <location>
        <begin position="883"/>
        <end position="903"/>
    </location>
</feature>
<dbReference type="VEuPathDB" id="TriTrypDB:BCY84_16656"/>
<feature type="compositionally biased region" description="Low complexity" evidence="1">
    <location>
        <begin position="978"/>
        <end position="987"/>
    </location>
</feature>
<dbReference type="VEuPathDB" id="TriTrypDB:TcG_07838"/>
<feature type="compositionally biased region" description="Basic residues" evidence="1">
    <location>
        <begin position="232"/>
        <end position="250"/>
    </location>
</feature>
<feature type="transmembrane region" description="Helical" evidence="2">
    <location>
        <begin position="851"/>
        <end position="871"/>
    </location>
</feature>
<feature type="transmembrane region" description="Helical" evidence="2">
    <location>
        <begin position="794"/>
        <end position="816"/>
    </location>
</feature>
<feature type="transmembrane region" description="Helical" evidence="2">
    <location>
        <begin position="823"/>
        <end position="845"/>
    </location>
</feature>
<feature type="region of interest" description="Disordered" evidence="1">
    <location>
        <begin position="75"/>
        <end position="150"/>
    </location>
</feature>
<dbReference type="VEuPathDB" id="TriTrypDB:ECC02_008120"/>
<feature type="region of interest" description="Disordered" evidence="1">
    <location>
        <begin position="177"/>
        <end position="211"/>
    </location>
</feature>
<reference evidence="4 5" key="1">
    <citation type="journal article" date="2018" name="Microb. Genom.">
        <title>Expanding an expanded genome: long-read sequencing of Trypanosoma cruzi.</title>
        <authorList>
            <person name="Berna L."/>
            <person name="Rodriguez M."/>
            <person name="Chiribao M.L."/>
            <person name="Parodi-Talice A."/>
            <person name="Pita S."/>
            <person name="Rijo G."/>
            <person name="Alvarez-Valin F."/>
            <person name="Robello C."/>
        </authorList>
    </citation>
    <scope>NUCLEOTIDE SEQUENCE [LARGE SCALE GENOMIC DNA]</scope>
    <source>
        <strain evidence="4 5">Dm28c</strain>
    </source>
</reference>
<feature type="region of interest" description="Disordered" evidence="1">
    <location>
        <begin position="226"/>
        <end position="375"/>
    </location>
</feature>
<feature type="signal peptide" evidence="3">
    <location>
        <begin position="1"/>
        <end position="22"/>
    </location>
</feature>
<feature type="compositionally biased region" description="Polar residues" evidence="1">
    <location>
        <begin position="293"/>
        <end position="375"/>
    </location>
</feature>
<keyword evidence="3" id="KW-0732">Signal</keyword>
<dbReference type="VEuPathDB" id="TriTrypDB:TcCL_NonESM03347"/>
<sequence length="1095" mass="119042">MYTVTMCVGVYLFFFLYFLCSSRPSPLPRPSAHSPVYVLPRSLYASRAKREDAAPPHFSFFFFKKKKKNKLTFNDLKITKQNKLKTRKEKPKTHTKKATNNQNKTKNKKKNNNKELEGINSESTGTTATHKNEKKQAAKKGCGGKGNGAQARTNAKEMYVQMVLVALCFTSAIFPSQVDADTPSKPESEGTRNLNRSMSDPPFIPPSVGNTFNDPSLVLMTEEMELPPDIKRTRRRTRARRPYPPSRRRGPPVPHPFSTFSVTVTPSRTAVPAKTTSRTVTPSRTAVPDKTTSRTVTPSRTAVPAKTTSRTVTPSRTAVPDNATSRTVTPSRTAVPAKTTSRTVTPSRTAVPAKTTSRTVTPSRTAVPAKTTSRTVTPSRTAVPAKTTSRTVTPSRTAVPDKTTSRTVSPSRTAVPDKTTFRIASLTLSPSSSTLILFCPENVSLVPWPSVQVGVVNVREGFRLLGTLGGQWKLLPWEWGPPKLGNEQVILNASILNVFCRERRLGRMSRRGCTHFLSSIRSGVQVMRDELGLFQFSFSPIKDFYINVNEAIEFSAPVDEVLGCRMPPPSLSDHAQRYYLLRGGERKVPLYPLISVAVSSVTQPVYAGGAGEAGRVTAMFSLLGAPFGVPGINYVTVLSMMHCTPDATRRALGYYRGISVATIEDSFYGVMIGNLIITCGVLLVHFLVILSLKWKGKGSWTRTAERCFFPGIPLLFLVNLFVGTSFASLQGLSSKVGSTLVLSIVMLLLFVGGLIVVLCVSMAKARLTFYPILSLEGTTLLSKNSFMSMLAAGWLLRVGGFWLPATVANGFFLLLMNLRRSRVVWVTLWLWAPLVVAVFAALPAQTAAGCIAIHVVLILCHLIFFGAVAVFRPLISPLDNGYYLLVVLVSVWLLAADTELLLHPDNEPALFAACTAAIVAIAAFFVYIVLKTLQVIAFARRKWAGADVRGAAGTRYREPNQTALFNLPTGGQKQPEMSPSSSSTAPPAAGPPLVVPHVQNLVERTVGGDPRDRILPGQQLSTVLLNELTTDNAVVALEFARPVVPLRDTRTGGATQRAAFPRWSSFGSLSLDSLESIDLDVWSVGGGRGGGGGPV</sequence>
<feature type="compositionally biased region" description="Polar residues" evidence="1">
    <location>
        <begin position="258"/>
        <end position="284"/>
    </location>
</feature>
<proteinExistence type="predicted"/>
<name>A0A2V2VBS9_TRYCR</name>
<feature type="transmembrane region" description="Helical" evidence="2">
    <location>
        <begin position="708"/>
        <end position="728"/>
    </location>
</feature>
<evidence type="ECO:0000256" key="3">
    <source>
        <dbReference type="SAM" id="SignalP"/>
    </source>
</evidence>
<dbReference type="VEuPathDB" id="TriTrypDB:TcCL_ESM12916"/>
<dbReference type="VEuPathDB" id="TriTrypDB:TcG_07839"/>
<evidence type="ECO:0000313" key="4">
    <source>
        <dbReference type="EMBL" id="PWU92976.1"/>
    </source>
</evidence>
<dbReference type="EMBL" id="PRFA01000034">
    <property type="protein sequence ID" value="PWU92976.1"/>
    <property type="molecule type" value="Genomic_DNA"/>
</dbReference>
<dbReference type="VEuPathDB" id="TriTrypDB:TCDM_06055"/>
<keyword evidence="2" id="KW-0812">Transmembrane</keyword>
<dbReference type="VEuPathDB" id="TriTrypDB:TCSYLVIO_000866"/>
<evidence type="ECO:0000256" key="1">
    <source>
        <dbReference type="SAM" id="MobiDB-lite"/>
    </source>
</evidence>
<accession>A0A2V2VBS9</accession>
<dbReference type="VEuPathDB" id="TriTrypDB:TcCLB.509135.9"/>
<evidence type="ECO:0000256" key="2">
    <source>
        <dbReference type="SAM" id="Phobius"/>
    </source>
</evidence>
<gene>
    <name evidence="4" type="ORF">C4B63_34g224</name>
</gene>
<dbReference type="AlphaFoldDB" id="A0A2V2VBS9"/>
<dbReference type="VEuPathDB" id="TriTrypDB:TcCL_ESM12565"/>
<dbReference type="VEuPathDB" id="TriTrypDB:C4B63_34g224"/>
<keyword evidence="2" id="KW-1133">Transmembrane helix</keyword>
<feature type="transmembrane region" description="Helical" evidence="2">
    <location>
        <begin position="740"/>
        <end position="760"/>
    </location>
</feature>
<dbReference type="VEuPathDB" id="TriTrypDB:TcBrA4_0115930"/>
<protein>
    <recommendedName>
        <fullName evidence="6">Transmembrane protein</fullName>
    </recommendedName>
</protein>
<evidence type="ECO:0008006" key="6">
    <source>
        <dbReference type="Google" id="ProtNLM"/>
    </source>
</evidence>
<evidence type="ECO:0000313" key="5">
    <source>
        <dbReference type="Proteomes" id="UP000246121"/>
    </source>
</evidence>
<dbReference type="VEuPathDB" id="TriTrypDB:TcCLB.508739.50"/>
<comment type="caution">
    <text evidence="4">The sequence shown here is derived from an EMBL/GenBank/DDBJ whole genome shotgun (WGS) entry which is preliminary data.</text>
</comment>
<feature type="compositionally biased region" description="Polar residues" evidence="1">
    <location>
        <begin position="963"/>
        <end position="977"/>
    </location>
</feature>
<feature type="region of interest" description="Disordered" evidence="1">
    <location>
        <begin position="393"/>
        <end position="413"/>
    </location>
</feature>
<feature type="compositionally biased region" description="Basic residues" evidence="1">
    <location>
        <begin position="80"/>
        <end position="97"/>
    </location>
</feature>
<keyword evidence="2" id="KW-0472">Membrane</keyword>
<dbReference type="VEuPathDB" id="TriTrypDB:TcCLB.511681.10"/>